<dbReference type="InterPro" id="IPR006070">
    <property type="entry name" value="Sua5-like_dom"/>
</dbReference>
<dbReference type="Gene3D" id="3.90.870.10">
    <property type="entry name" value="DHBP synthase"/>
    <property type="match status" value="1"/>
</dbReference>
<dbReference type="GO" id="GO:0003725">
    <property type="term" value="F:double-stranded RNA binding"/>
    <property type="evidence" value="ECO:0007669"/>
    <property type="project" value="InterPro"/>
</dbReference>
<dbReference type="InterPro" id="IPR017945">
    <property type="entry name" value="DHBP_synth_RibB-like_a/b_dom"/>
</dbReference>
<evidence type="ECO:0000259" key="1">
    <source>
        <dbReference type="PROSITE" id="PS51163"/>
    </source>
</evidence>
<organism evidence="2 4">
    <name type="scientific">Amycolatopsis azurea DSM 43854</name>
    <dbReference type="NCBI Taxonomy" id="1238180"/>
    <lineage>
        <taxon>Bacteria</taxon>
        <taxon>Bacillati</taxon>
        <taxon>Actinomycetota</taxon>
        <taxon>Actinomycetes</taxon>
        <taxon>Pseudonocardiales</taxon>
        <taxon>Pseudonocardiaceae</taxon>
        <taxon>Amycolatopsis</taxon>
    </lineage>
</organism>
<dbReference type="PROSITE" id="PS51163">
    <property type="entry name" value="YRDC"/>
    <property type="match status" value="1"/>
</dbReference>
<gene>
    <name evidence="3" type="ORF">B0293_41115</name>
    <name evidence="2" type="ORF">C791_8026</name>
</gene>
<dbReference type="SUPFAM" id="SSF55821">
    <property type="entry name" value="YrdC/RibB"/>
    <property type="match status" value="1"/>
</dbReference>
<evidence type="ECO:0000313" key="3">
    <source>
        <dbReference type="EMBL" id="OOC00886.1"/>
    </source>
</evidence>
<sequence length="222" mass="23584">MDVRAAADALRAGSAVVFPNPYPLTSVVAATSPEVVNTAKGRPAGQAVALWLVDDERWSEFAGALDLDDATCGLARDLLVHERLTLLLPLTADRVPDWALPADRDGHALVFGACWDPLRPILTGIGPLHVSSANRTGHPPAASPAEARAMFPPEVHVLDAIDGSPVIGRAATTTLRVSRNHGLKHIRPGAQDRPHREPDAYLARLHTIYGATGAPTNAPRLK</sequence>
<accession>M2Q9E8</accession>
<proteinExistence type="predicted"/>
<reference evidence="3 5" key="2">
    <citation type="submission" date="2017-02" db="EMBL/GenBank/DDBJ databases">
        <title>Amycolatopsis azurea DSM 43854 draft genome.</title>
        <authorList>
            <person name="Mayilraj S."/>
        </authorList>
    </citation>
    <scope>NUCLEOTIDE SEQUENCE [LARGE SCALE GENOMIC DNA]</scope>
    <source>
        <strain evidence="3 5">DSM 43854</strain>
    </source>
</reference>
<dbReference type="OrthoDB" id="508917at2"/>
<dbReference type="EMBL" id="ANMG01000089">
    <property type="protein sequence ID" value="EMD22702.1"/>
    <property type="molecule type" value="Genomic_DNA"/>
</dbReference>
<evidence type="ECO:0000313" key="4">
    <source>
        <dbReference type="Proteomes" id="UP000014137"/>
    </source>
</evidence>
<comment type="caution">
    <text evidence="2">The sequence shown here is derived from an EMBL/GenBank/DDBJ whole genome shotgun (WGS) entry which is preliminary data.</text>
</comment>
<dbReference type="PATRIC" id="fig|1238180.3.peg.7500"/>
<dbReference type="AlphaFoldDB" id="M2Q9E8"/>
<dbReference type="RefSeq" id="WP_005166558.1">
    <property type="nucleotide sequence ID" value="NZ_ANMG01000089.1"/>
</dbReference>
<protein>
    <recommendedName>
        <fullName evidence="1">YrdC-like domain-containing protein</fullName>
    </recommendedName>
</protein>
<evidence type="ECO:0000313" key="5">
    <source>
        <dbReference type="Proteomes" id="UP000188551"/>
    </source>
</evidence>
<reference evidence="2 4" key="1">
    <citation type="submission" date="2012-10" db="EMBL/GenBank/DDBJ databases">
        <title>Genome assembly of Amycolatopsis azurea DSM 43854.</title>
        <authorList>
            <person name="Khatri I."/>
            <person name="Kaur I."/>
            <person name="Subramanian S."/>
            <person name="Mayilraj S."/>
        </authorList>
    </citation>
    <scope>NUCLEOTIDE SEQUENCE [LARGE SCALE GENOMIC DNA]</scope>
    <source>
        <strain evidence="2 4">DSM 43854</strain>
    </source>
</reference>
<dbReference type="Pfam" id="PF01300">
    <property type="entry name" value="Sua5_yciO_yrdC"/>
    <property type="match status" value="1"/>
</dbReference>
<feature type="domain" description="YrdC-like" evidence="1">
    <location>
        <begin position="1"/>
        <end position="191"/>
    </location>
</feature>
<dbReference type="EMBL" id="MUXN01000036">
    <property type="protein sequence ID" value="OOC00886.1"/>
    <property type="molecule type" value="Genomic_DNA"/>
</dbReference>
<name>M2Q9E8_9PSEU</name>
<keyword evidence="5" id="KW-1185">Reference proteome</keyword>
<dbReference type="Proteomes" id="UP000188551">
    <property type="component" value="Unassembled WGS sequence"/>
</dbReference>
<evidence type="ECO:0000313" key="2">
    <source>
        <dbReference type="EMBL" id="EMD22702.1"/>
    </source>
</evidence>
<dbReference type="Proteomes" id="UP000014137">
    <property type="component" value="Unassembled WGS sequence"/>
</dbReference>